<gene>
    <name evidence="1" type="ORF">HK100_012141</name>
</gene>
<evidence type="ECO:0000313" key="1">
    <source>
        <dbReference type="EMBL" id="KAJ3122044.1"/>
    </source>
</evidence>
<sequence>MSVATTISGLIPKTAVAAATVVTAAAAQLPSWNATTAVISRLAGNTLSGGDNEVGVSKISFLFVGGGGDGKDAGPVPTRSALSETENSSGGGMAEVVGGFAKNVSVWAGSGRVVAAAPKVAAAFEVNSGNSNFDTSKAEQTLHNQFYQHQQQQFNSQPINPQFGQQNQQYYQQHLQQQQYFQHQEFQQSPQF</sequence>
<dbReference type="AlphaFoldDB" id="A0AAD5XCQ2"/>
<organism evidence="1 2">
    <name type="scientific">Physocladia obscura</name>
    <dbReference type="NCBI Taxonomy" id="109957"/>
    <lineage>
        <taxon>Eukaryota</taxon>
        <taxon>Fungi</taxon>
        <taxon>Fungi incertae sedis</taxon>
        <taxon>Chytridiomycota</taxon>
        <taxon>Chytridiomycota incertae sedis</taxon>
        <taxon>Chytridiomycetes</taxon>
        <taxon>Chytridiales</taxon>
        <taxon>Chytriomycetaceae</taxon>
        <taxon>Physocladia</taxon>
    </lineage>
</organism>
<keyword evidence="2" id="KW-1185">Reference proteome</keyword>
<accession>A0AAD5XCQ2</accession>
<comment type="caution">
    <text evidence="1">The sequence shown here is derived from an EMBL/GenBank/DDBJ whole genome shotgun (WGS) entry which is preliminary data.</text>
</comment>
<name>A0AAD5XCQ2_9FUNG</name>
<proteinExistence type="predicted"/>
<protein>
    <submittedName>
        <fullName evidence="1">Uncharacterized protein</fullName>
    </submittedName>
</protein>
<dbReference type="Proteomes" id="UP001211907">
    <property type="component" value="Unassembled WGS sequence"/>
</dbReference>
<dbReference type="EMBL" id="JADGJH010000838">
    <property type="protein sequence ID" value="KAJ3122044.1"/>
    <property type="molecule type" value="Genomic_DNA"/>
</dbReference>
<reference evidence="1" key="1">
    <citation type="submission" date="2020-05" db="EMBL/GenBank/DDBJ databases">
        <title>Phylogenomic resolution of chytrid fungi.</title>
        <authorList>
            <person name="Stajich J.E."/>
            <person name="Amses K."/>
            <person name="Simmons R."/>
            <person name="Seto K."/>
            <person name="Myers J."/>
            <person name="Bonds A."/>
            <person name="Quandt C.A."/>
            <person name="Barry K."/>
            <person name="Liu P."/>
            <person name="Grigoriev I."/>
            <person name="Longcore J.E."/>
            <person name="James T.Y."/>
        </authorList>
    </citation>
    <scope>NUCLEOTIDE SEQUENCE</scope>
    <source>
        <strain evidence="1">JEL0513</strain>
    </source>
</reference>
<evidence type="ECO:0000313" key="2">
    <source>
        <dbReference type="Proteomes" id="UP001211907"/>
    </source>
</evidence>